<name>A0A2N8Z9M8_9VIBR</name>
<protein>
    <submittedName>
        <fullName evidence="2">Uncharacterized protein</fullName>
    </submittedName>
</protein>
<dbReference type="KEGG" id="vta:A0646"/>
<organism evidence="2 3">
    <name type="scientific">Vibrio tapetis subsp. tapetis</name>
    <dbReference type="NCBI Taxonomy" id="1671868"/>
    <lineage>
        <taxon>Bacteria</taxon>
        <taxon>Pseudomonadati</taxon>
        <taxon>Pseudomonadota</taxon>
        <taxon>Gammaproteobacteria</taxon>
        <taxon>Vibrionales</taxon>
        <taxon>Vibrionaceae</taxon>
        <taxon>Vibrio</taxon>
    </lineage>
</organism>
<keyword evidence="3" id="KW-1185">Reference proteome</keyword>
<dbReference type="EMBL" id="LT960611">
    <property type="protein sequence ID" value="SON48625.1"/>
    <property type="molecule type" value="Genomic_DNA"/>
</dbReference>
<dbReference type="RefSeq" id="WP_102521436.1">
    <property type="nucleotide sequence ID" value="NZ_LT960611.1"/>
</dbReference>
<evidence type="ECO:0000313" key="3">
    <source>
        <dbReference type="Proteomes" id="UP000235828"/>
    </source>
</evidence>
<dbReference type="AlphaFoldDB" id="A0A2N8Z9M8"/>
<accession>A0A2N8Z9M8</accession>
<evidence type="ECO:0000256" key="1">
    <source>
        <dbReference type="SAM" id="Phobius"/>
    </source>
</evidence>
<keyword evidence="1" id="KW-0472">Membrane</keyword>
<keyword evidence="1" id="KW-0812">Transmembrane</keyword>
<reference evidence="2 3" key="1">
    <citation type="submission" date="2017-10" db="EMBL/GenBank/DDBJ databases">
        <authorList>
            <person name="Banno H."/>
            <person name="Chua N.-H."/>
        </authorList>
    </citation>
    <scope>NUCLEOTIDE SEQUENCE [LARGE SCALE GENOMIC DNA]</scope>
    <source>
        <strain evidence="2">Vibrio tapetis CECT4600</strain>
    </source>
</reference>
<feature type="transmembrane region" description="Helical" evidence="1">
    <location>
        <begin position="12"/>
        <end position="30"/>
    </location>
</feature>
<evidence type="ECO:0000313" key="2">
    <source>
        <dbReference type="EMBL" id="SON48625.1"/>
    </source>
</evidence>
<dbReference type="Proteomes" id="UP000235828">
    <property type="component" value="Chromosome A"/>
</dbReference>
<keyword evidence="1" id="KW-1133">Transmembrane helix</keyword>
<sequence>MAAEKLTRARLAQIIVMLLILVAAFTWRTFQHKVYTLSKCSVNKCEFVFAQKNVSVIEIENGYLLNGHLNDVDIKLNPTGEVVSNTGETVKIHSKDKKINILLTSQEHSEIVRVNLQK</sequence>
<proteinExistence type="predicted"/>
<dbReference type="OrthoDB" id="5917376at2"/>
<gene>
    <name evidence="2" type="ORF">VTAP4600_A0646</name>
</gene>